<dbReference type="OrthoDB" id="2392981at2759"/>
<keyword evidence="2" id="KW-0732">Signal</keyword>
<protein>
    <recommendedName>
        <fullName evidence="1">Phosphatidylglycerol/phosphatidylinositol transfer protein</fullName>
    </recommendedName>
</protein>
<dbReference type="Proteomes" id="UP001153678">
    <property type="component" value="Unassembled WGS sequence"/>
</dbReference>
<evidence type="ECO:0000256" key="1">
    <source>
        <dbReference type="ARBA" id="ARBA00016056"/>
    </source>
</evidence>
<feature type="signal peptide" evidence="2">
    <location>
        <begin position="1"/>
        <end position="20"/>
    </location>
</feature>
<name>A0A9W4SZE3_9GLOM</name>
<evidence type="ECO:0000313" key="4">
    <source>
        <dbReference type="EMBL" id="CAI2184710.1"/>
    </source>
</evidence>
<gene>
    <name evidence="4" type="ORF">FWILDA_LOCUS11713</name>
</gene>
<dbReference type="Pfam" id="PF02221">
    <property type="entry name" value="E1_DerP2_DerF2"/>
    <property type="match status" value="1"/>
</dbReference>
<organism evidence="4 5">
    <name type="scientific">Funneliformis geosporum</name>
    <dbReference type="NCBI Taxonomy" id="1117311"/>
    <lineage>
        <taxon>Eukaryota</taxon>
        <taxon>Fungi</taxon>
        <taxon>Fungi incertae sedis</taxon>
        <taxon>Mucoromycota</taxon>
        <taxon>Glomeromycotina</taxon>
        <taxon>Glomeromycetes</taxon>
        <taxon>Glomerales</taxon>
        <taxon>Glomeraceae</taxon>
        <taxon>Funneliformis</taxon>
    </lineage>
</organism>
<evidence type="ECO:0000313" key="5">
    <source>
        <dbReference type="Proteomes" id="UP001153678"/>
    </source>
</evidence>
<keyword evidence="5" id="KW-1185">Reference proteome</keyword>
<feature type="chain" id="PRO_5040961914" description="Phosphatidylglycerol/phosphatidylinositol transfer protein" evidence="2">
    <location>
        <begin position="21"/>
        <end position="155"/>
    </location>
</feature>
<dbReference type="InterPro" id="IPR014756">
    <property type="entry name" value="Ig_E-set"/>
</dbReference>
<accession>A0A9W4SZE3</accession>
<feature type="domain" description="MD-2-related lipid-recognition" evidence="3">
    <location>
        <begin position="31"/>
        <end position="127"/>
    </location>
</feature>
<dbReference type="AlphaFoldDB" id="A0A9W4SZE3"/>
<proteinExistence type="predicted"/>
<dbReference type="EMBL" id="CAMKVN010003430">
    <property type="protein sequence ID" value="CAI2184710.1"/>
    <property type="molecule type" value="Genomic_DNA"/>
</dbReference>
<evidence type="ECO:0000259" key="3">
    <source>
        <dbReference type="Pfam" id="PF02221"/>
    </source>
</evidence>
<sequence>MKQNFISAFFLLATLLLSHAAPYQLDKRTTSFGPCPVDPPVTLLTVNNISPDPFVKGQVVAVNFTGTSPVDIHANKGINLQLTFLDSDQSPVVEPSVLDFCTITGITCPLLNGTEFSSKVAVTVPDIDNIYMVVSIVDVPNVSYIACAWNGPSSS</sequence>
<reference evidence="4" key="1">
    <citation type="submission" date="2022-08" db="EMBL/GenBank/DDBJ databases">
        <authorList>
            <person name="Kallberg Y."/>
            <person name="Tangrot J."/>
            <person name="Rosling A."/>
        </authorList>
    </citation>
    <scope>NUCLEOTIDE SEQUENCE</scope>
    <source>
        <strain evidence="4">Wild A</strain>
    </source>
</reference>
<dbReference type="InterPro" id="IPR003172">
    <property type="entry name" value="ML_dom"/>
</dbReference>
<dbReference type="SUPFAM" id="SSF81296">
    <property type="entry name" value="E set domains"/>
    <property type="match status" value="1"/>
</dbReference>
<evidence type="ECO:0000256" key="2">
    <source>
        <dbReference type="SAM" id="SignalP"/>
    </source>
</evidence>
<comment type="caution">
    <text evidence="4">The sequence shown here is derived from an EMBL/GenBank/DDBJ whole genome shotgun (WGS) entry which is preliminary data.</text>
</comment>